<evidence type="ECO:0000313" key="3">
    <source>
        <dbReference type="EMBL" id="RRT48897.1"/>
    </source>
</evidence>
<name>A0A426YB06_ENSVE</name>
<proteinExistence type="predicted"/>
<dbReference type="GO" id="GO:0000347">
    <property type="term" value="C:THO complex"/>
    <property type="evidence" value="ECO:0007669"/>
    <property type="project" value="TreeGrafter"/>
</dbReference>
<evidence type="ECO:0000256" key="2">
    <source>
        <dbReference type="SAM" id="Phobius"/>
    </source>
</evidence>
<organism evidence="3 4">
    <name type="scientific">Ensete ventricosum</name>
    <name type="common">Abyssinian banana</name>
    <name type="synonym">Musa ensete</name>
    <dbReference type="NCBI Taxonomy" id="4639"/>
    <lineage>
        <taxon>Eukaryota</taxon>
        <taxon>Viridiplantae</taxon>
        <taxon>Streptophyta</taxon>
        <taxon>Embryophyta</taxon>
        <taxon>Tracheophyta</taxon>
        <taxon>Spermatophyta</taxon>
        <taxon>Magnoliopsida</taxon>
        <taxon>Liliopsida</taxon>
        <taxon>Zingiberales</taxon>
        <taxon>Musaceae</taxon>
        <taxon>Ensete</taxon>
    </lineage>
</organism>
<sequence length="84" mass="9134">MATGDHGGWDARDWDEQGYRKSILQERGLRCRTVFRTAFAPSQSPNPETVVVASSDGAVASYSLASCISAASQVIGFIFVIMEY</sequence>
<protein>
    <submittedName>
        <fullName evidence="3">Uncharacterized protein</fullName>
    </submittedName>
</protein>
<dbReference type="PANTHER" id="PTHR44411:SF1">
    <property type="entry name" value="THO COMPLEX SUBUNIT 6 HOMOLOG"/>
    <property type="match status" value="1"/>
</dbReference>
<dbReference type="InterPro" id="IPR042626">
    <property type="entry name" value="THOC6"/>
</dbReference>
<reference evidence="3 4" key="1">
    <citation type="journal article" date="2014" name="Agronomy (Basel)">
        <title>A Draft Genome Sequence for Ensete ventricosum, the Drought-Tolerant Tree Against Hunger.</title>
        <authorList>
            <person name="Harrison J."/>
            <person name="Moore K.A."/>
            <person name="Paszkiewicz K."/>
            <person name="Jones T."/>
            <person name="Grant M."/>
            <person name="Ambacheew D."/>
            <person name="Muzemil S."/>
            <person name="Studholme D.J."/>
        </authorList>
    </citation>
    <scope>NUCLEOTIDE SEQUENCE [LARGE SCALE GENOMIC DNA]</scope>
</reference>
<dbReference type="GO" id="GO:0000346">
    <property type="term" value="C:transcription export complex"/>
    <property type="evidence" value="ECO:0007669"/>
    <property type="project" value="TreeGrafter"/>
</dbReference>
<dbReference type="GO" id="GO:0006406">
    <property type="term" value="P:mRNA export from nucleus"/>
    <property type="evidence" value="ECO:0007669"/>
    <property type="project" value="TreeGrafter"/>
</dbReference>
<evidence type="ECO:0000256" key="1">
    <source>
        <dbReference type="ARBA" id="ARBA00022574"/>
    </source>
</evidence>
<comment type="caution">
    <text evidence="3">The sequence shown here is derived from an EMBL/GenBank/DDBJ whole genome shotgun (WGS) entry which is preliminary data.</text>
</comment>
<feature type="transmembrane region" description="Helical" evidence="2">
    <location>
        <begin position="59"/>
        <end position="82"/>
    </location>
</feature>
<keyword evidence="2" id="KW-1133">Transmembrane helix</keyword>
<gene>
    <name evidence="3" type="ORF">B296_00052044</name>
</gene>
<dbReference type="Proteomes" id="UP000287651">
    <property type="component" value="Unassembled WGS sequence"/>
</dbReference>
<keyword evidence="2" id="KW-0812">Transmembrane</keyword>
<dbReference type="AlphaFoldDB" id="A0A426YB06"/>
<dbReference type="PANTHER" id="PTHR44411">
    <property type="entry name" value="THO COMPLEX SUBUNIT 6 HOMOLOG"/>
    <property type="match status" value="1"/>
</dbReference>
<dbReference type="EMBL" id="AMZH03013658">
    <property type="protein sequence ID" value="RRT48897.1"/>
    <property type="molecule type" value="Genomic_DNA"/>
</dbReference>
<evidence type="ECO:0000313" key="4">
    <source>
        <dbReference type="Proteomes" id="UP000287651"/>
    </source>
</evidence>
<accession>A0A426YB06</accession>
<keyword evidence="1" id="KW-0853">WD repeat</keyword>
<keyword evidence="2" id="KW-0472">Membrane</keyword>